<dbReference type="AlphaFoldDB" id="K1M4C3"/>
<dbReference type="NCBIfam" id="TIGR03519">
    <property type="entry name" value="T9SS_PorP_fam"/>
    <property type="match status" value="1"/>
</dbReference>
<protein>
    <submittedName>
        <fullName evidence="1">Bacteroidetes-specific putative membrane protein</fullName>
    </submittedName>
</protein>
<dbReference type="Proteomes" id="UP000004478">
    <property type="component" value="Unassembled WGS sequence"/>
</dbReference>
<dbReference type="Pfam" id="PF11751">
    <property type="entry name" value="PorP_SprF"/>
    <property type="match status" value="1"/>
</dbReference>
<evidence type="ECO:0000313" key="2">
    <source>
        <dbReference type="Proteomes" id="UP000004478"/>
    </source>
</evidence>
<dbReference type="InterPro" id="IPR019861">
    <property type="entry name" value="PorP/SprF_Bacteroidetes"/>
</dbReference>
<evidence type="ECO:0000313" key="1">
    <source>
        <dbReference type="EMBL" id="EKB51104.1"/>
    </source>
</evidence>
<proteinExistence type="predicted"/>
<comment type="caution">
    <text evidence="1">The sequence shown here is derived from an EMBL/GenBank/DDBJ whole genome shotgun (WGS) entry which is preliminary data.</text>
</comment>
<keyword evidence="2" id="KW-1185">Reference proteome</keyword>
<accession>K1M4C3</accession>
<name>K1M4C3_CECL9</name>
<gene>
    <name evidence="1" type="ORF">B879_00155</name>
</gene>
<organism evidence="1 2">
    <name type="scientific">Cecembia lonarensis (strain CCUG 58316 / KCTC 22772 / LW9)</name>
    <dbReference type="NCBI Taxonomy" id="1225176"/>
    <lineage>
        <taxon>Bacteria</taxon>
        <taxon>Pseudomonadati</taxon>
        <taxon>Bacteroidota</taxon>
        <taxon>Cytophagia</taxon>
        <taxon>Cytophagales</taxon>
        <taxon>Cyclobacteriaceae</taxon>
        <taxon>Cecembia</taxon>
    </lineage>
</organism>
<sequence>MVMFKRSILFIFLLALCFQAIGQQLVNFSQFVFNPVFINPAYTGYKGELYLQTFNRYQWAGLEGAPRSLGFALDSFHERYGLGYGLIVRNDQVGPHRTFSLYGNLAYHLQLSNEKFLSFGASLGFSQWRLDESVLDPGFSDDPILGVGKNRMSYPDLKIGMFYYSNWGFMGFSFDNALAGIIRFDEGDVVFTPGVHLNFSAGMAFELAENHLIRPSFLFRDDFKSPASLELSSSWLYNQRIGFGVGYRTRLDYAGRSIVSPISNQVAVIGYLELFIKENLRLAYSYDYGLRQLIGNFDTHELNVSFRFGSTKKKILSPRFF</sequence>
<dbReference type="EMBL" id="AMGM01000002">
    <property type="protein sequence ID" value="EKB51104.1"/>
    <property type="molecule type" value="Genomic_DNA"/>
</dbReference>
<reference evidence="1 2" key="1">
    <citation type="journal article" date="2012" name="J. Bacteriol.">
        <title>Draft Genome Sequence of Cecembia lonarensis Strain LW9T, Isolated from Lonar Lake, a Haloalkaline Lake in India.</title>
        <authorList>
            <person name="Shivaji S."/>
            <person name="Ara S."/>
            <person name="Singh A."/>
            <person name="Pinnaka A.K."/>
        </authorList>
    </citation>
    <scope>NUCLEOTIDE SEQUENCE [LARGE SCALE GENOMIC DNA]</scope>
    <source>
        <strain evidence="1 2">LW9</strain>
    </source>
</reference>